<dbReference type="SMART" id="SM00256">
    <property type="entry name" value="FBOX"/>
    <property type="match status" value="1"/>
</dbReference>
<dbReference type="PROSITE" id="PS50181">
    <property type="entry name" value="FBOX"/>
    <property type="match status" value="1"/>
</dbReference>
<feature type="domain" description="F-box" evidence="1">
    <location>
        <begin position="399"/>
        <end position="445"/>
    </location>
</feature>
<organism evidence="2 3">
    <name type="scientific">Rhizoctonia solani</name>
    <dbReference type="NCBI Taxonomy" id="456999"/>
    <lineage>
        <taxon>Eukaryota</taxon>
        <taxon>Fungi</taxon>
        <taxon>Dikarya</taxon>
        <taxon>Basidiomycota</taxon>
        <taxon>Agaricomycotina</taxon>
        <taxon>Agaricomycetes</taxon>
        <taxon>Cantharellales</taxon>
        <taxon>Ceratobasidiaceae</taxon>
        <taxon>Rhizoctonia</taxon>
    </lineage>
</organism>
<dbReference type="AlphaFoldDB" id="A0A8H3DQL5"/>
<evidence type="ECO:0000313" key="3">
    <source>
        <dbReference type="Proteomes" id="UP000663853"/>
    </source>
</evidence>
<evidence type="ECO:0000259" key="1">
    <source>
        <dbReference type="PROSITE" id="PS50181"/>
    </source>
</evidence>
<reference evidence="2" key="1">
    <citation type="submission" date="2021-01" db="EMBL/GenBank/DDBJ databases">
        <authorList>
            <person name="Kaushik A."/>
        </authorList>
    </citation>
    <scope>NUCLEOTIDE SEQUENCE</scope>
    <source>
        <strain evidence="2">AG6-10EEA</strain>
    </source>
</reference>
<dbReference type="InterPro" id="IPR036047">
    <property type="entry name" value="F-box-like_dom_sf"/>
</dbReference>
<evidence type="ECO:0000313" key="2">
    <source>
        <dbReference type="EMBL" id="CAE6536857.1"/>
    </source>
</evidence>
<sequence>MGTSGYFAYRYKRNYYRRYLSCDAYPAGHGQRFADAIPRDPSILGEWIANRIQILENAKISHDEVVHPDLPEADCSSDLDDGALGYELCKDADWTFVGGDIEYTYVIDLDNLVFTVNGRAHLKLDNMPPSEPGLAPYFDEYEERIEVPPQYLSTVVDLWPAPGFDIEERQRQYEALSPIVVPAAEWGALPWDRLSFSQRFSIDLTHHLLSKTSHDTVNAYGLKFQKKTGEFCWNILCAATSSVPLCCNNIAGRHKSDRFRPYDMLYNMGTETKLSEYSYDPHYCWVRDRLITFCIRLGDPAYVSHEVEQMVRKMRRDGHAECVGLIVSSQQEVVIVAVDDGLGEARQVRHTPVLNIRACPDTLGQASEGLLLMVHMLSPILTVPQLPWRVSRSRPSSRVWLWPKLPMEVFQQIIRYTSTVDYISLCRVSRSIRSVCLAHPRYADFTILYKMLGYEMTYAAQYAYDDSPTVLTLYLDCPRPDYPRTCWNAWEGSVICSKEEGDGSEAEDEE</sequence>
<gene>
    <name evidence="2" type="ORF">RDB_LOCUS182220</name>
</gene>
<dbReference type="EMBL" id="CAJMXA010004200">
    <property type="protein sequence ID" value="CAE6536857.1"/>
    <property type="molecule type" value="Genomic_DNA"/>
</dbReference>
<proteinExistence type="predicted"/>
<accession>A0A8H3DQL5</accession>
<dbReference type="Pfam" id="PF00646">
    <property type="entry name" value="F-box"/>
    <property type="match status" value="1"/>
</dbReference>
<comment type="caution">
    <text evidence="2">The sequence shown here is derived from an EMBL/GenBank/DDBJ whole genome shotgun (WGS) entry which is preliminary data.</text>
</comment>
<dbReference type="Proteomes" id="UP000663853">
    <property type="component" value="Unassembled WGS sequence"/>
</dbReference>
<dbReference type="SUPFAM" id="SSF81383">
    <property type="entry name" value="F-box domain"/>
    <property type="match status" value="1"/>
</dbReference>
<dbReference type="InterPro" id="IPR001810">
    <property type="entry name" value="F-box_dom"/>
</dbReference>
<protein>
    <recommendedName>
        <fullName evidence="1">F-box domain-containing protein</fullName>
    </recommendedName>
</protein>
<name>A0A8H3DQL5_9AGAM</name>